<dbReference type="PROSITE" id="PS50975">
    <property type="entry name" value="ATP_GRASP"/>
    <property type="match status" value="1"/>
</dbReference>
<keyword evidence="2 4" id="KW-0547">Nucleotide-binding</keyword>
<feature type="domain" description="ATP-grasp" evidence="5">
    <location>
        <begin position="122"/>
        <end position="312"/>
    </location>
</feature>
<organism evidence="6 7">
    <name type="scientific">Kibdelosporangium persicum</name>
    <dbReference type="NCBI Taxonomy" id="2698649"/>
    <lineage>
        <taxon>Bacteria</taxon>
        <taxon>Bacillati</taxon>
        <taxon>Actinomycetota</taxon>
        <taxon>Actinomycetes</taxon>
        <taxon>Pseudonocardiales</taxon>
        <taxon>Pseudonocardiaceae</taxon>
        <taxon>Kibdelosporangium</taxon>
    </lineage>
</organism>
<dbReference type="Gene3D" id="3.40.50.20">
    <property type="match status" value="1"/>
</dbReference>
<gene>
    <name evidence="6" type="ORF">GC106_66670</name>
</gene>
<dbReference type="Gene3D" id="3.30.470.20">
    <property type="entry name" value="ATP-grasp fold, B domain"/>
    <property type="match status" value="1"/>
</dbReference>
<dbReference type="PANTHER" id="PTHR43585:SF2">
    <property type="entry name" value="ATP-GRASP ENZYME FSQD"/>
    <property type="match status" value="1"/>
</dbReference>
<dbReference type="Proteomes" id="UP000763557">
    <property type="component" value="Unassembled WGS sequence"/>
</dbReference>
<proteinExistence type="predicted"/>
<dbReference type="InterPro" id="IPR052032">
    <property type="entry name" value="ATP-dep_AA_Ligase"/>
</dbReference>
<evidence type="ECO:0000313" key="7">
    <source>
        <dbReference type="Proteomes" id="UP000763557"/>
    </source>
</evidence>
<name>A0ABX2FEV1_9PSEU</name>
<protein>
    <submittedName>
        <fullName evidence="6">ATP-grasp domain-containing protein</fullName>
    </submittedName>
</protein>
<dbReference type="SUPFAM" id="SSF56059">
    <property type="entry name" value="Glutathione synthetase ATP-binding domain-like"/>
    <property type="match status" value="1"/>
</dbReference>
<dbReference type="EMBL" id="JAAATY010000027">
    <property type="protein sequence ID" value="NRN69410.1"/>
    <property type="molecule type" value="Genomic_DNA"/>
</dbReference>
<accession>A0ABX2FEV1</accession>
<evidence type="ECO:0000259" key="5">
    <source>
        <dbReference type="PROSITE" id="PS50975"/>
    </source>
</evidence>
<dbReference type="InterPro" id="IPR011761">
    <property type="entry name" value="ATP-grasp"/>
</dbReference>
<dbReference type="Pfam" id="PF13535">
    <property type="entry name" value="ATP-grasp_4"/>
    <property type="match status" value="1"/>
</dbReference>
<keyword evidence="1" id="KW-0436">Ligase</keyword>
<sequence>MASIGAMTGQPSHAGRRLLVVGTSPMRESAFALWRQMGIEIVLVDGYTTGRYEHMVYEFVPWDPRDGSADITRIAELARTCDGVTTLADNSQITAATVAEETGLPGIGRAAAKVARSKLEQRDLCARAGMDVPRWRHIRDRADLDRFFADGTRPVVLKPVDCAGSAGVLRVDDLAAARQQWPVVRMLSPSRTVLAEDFVDGREVCVEAVVSGGQPVFVSVCQADYAGTEGFLAVSAAYAAVQPDQAAAWPAMAQVVTALHLGEGIMQAEFKINGDRWTLLEATFRPGGALVPDLTARVTGVHLYEVQARIAFGLDPLPQRPAGPVTPYAQVRFLVGGGQVRKFVPPATVLADLPDVKVANQLAAPGQHVRLPLSEDGRAGYAVGWGTDAERLDAQLRTAIDRLGTHMGLTHHQQTPRPIDVVAG</sequence>
<evidence type="ECO:0000256" key="1">
    <source>
        <dbReference type="ARBA" id="ARBA00022598"/>
    </source>
</evidence>
<evidence type="ECO:0000256" key="3">
    <source>
        <dbReference type="ARBA" id="ARBA00022840"/>
    </source>
</evidence>
<dbReference type="PANTHER" id="PTHR43585">
    <property type="entry name" value="FUMIPYRROLE BIOSYNTHESIS PROTEIN C"/>
    <property type="match status" value="1"/>
</dbReference>
<reference evidence="6 7" key="1">
    <citation type="submission" date="2020-01" db="EMBL/GenBank/DDBJ databases">
        <title>Kibdelosporangium persica a novel Actinomycetes from a hot desert in Iran.</title>
        <authorList>
            <person name="Safaei N."/>
            <person name="Zaburannyi N."/>
            <person name="Mueller R."/>
            <person name="Wink J."/>
        </authorList>
    </citation>
    <scope>NUCLEOTIDE SEQUENCE [LARGE SCALE GENOMIC DNA]</scope>
    <source>
        <strain evidence="6 7">4NS15</strain>
    </source>
</reference>
<comment type="caution">
    <text evidence="6">The sequence shown here is derived from an EMBL/GenBank/DDBJ whole genome shotgun (WGS) entry which is preliminary data.</text>
</comment>
<evidence type="ECO:0000256" key="2">
    <source>
        <dbReference type="ARBA" id="ARBA00022741"/>
    </source>
</evidence>
<evidence type="ECO:0000256" key="4">
    <source>
        <dbReference type="PROSITE-ProRule" id="PRU00409"/>
    </source>
</evidence>
<keyword evidence="7" id="KW-1185">Reference proteome</keyword>
<evidence type="ECO:0000313" key="6">
    <source>
        <dbReference type="EMBL" id="NRN69410.1"/>
    </source>
</evidence>
<keyword evidence="3 4" id="KW-0067">ATP-binding</keyword>